<reference evidence="6" key="1">
    <citation type="submission" date="2006-01" db="EMBL/GenBank/DDBJ databases">
        <title>Genome of the cyst-dividing bacterium Ramlibacter tataouinensis.</title>
        <authorList>
            <person name="Barakat M."/>
            <person name="Ortet P."/>
            <person name="De Luca G."/>
            <person name="Jourlin-Castelli C."/>
            <person name="Ansaldi M."/>
            <person name="Py B."/>
            <person name="Fichant G."/>
            <person name="Coutinho P."/>
            <person name="Voulhoux R."/>
            <person name="Bastien O."/>
            <person name="Roy S."/>
            <person name="Marechal E."/>
            <person name="Henrissat B."/>
            <person name="Quentin Y."/>
            <person name="Noirot P."/>
            <person name="Filloux A."/>
            <person name="Mejean V."/>
            <person name="DuBow M."/>
            <person name="Barras F."/>
            <person name="Heulin T."/>
        </authorList>
    </citation>
    <scope>NUCLEOTIDE SEQUENCE [LARGE SCALE GENOMIC DNA]</scope>
    <source>
        <strain evidence="6">ATCC BAA-407 / DSM 14655 / LMG 21543 / TTB310</strain>
    </source>
</reference>
<organism evidence="5 6">
    <name type="scientific">Ramlibacter tataouinensis (strain ATCC BAA-407 / DSM 14655 / LMG 21543 / TTB310)</name>
    <dbReference type="NCBI Taxonomy" id="365046"/>
    <lineage>
        <taxon>Bacteria</taxon>
        <taxon>Pseudomonadati</taxon>
        <taxon>Pseudomonadota</taxon>
        <taxon>Betaproteobacteria</taxon>
        <taxon>Burkholderiales</taxon>
        <taxon>Comamonadaceae</taxon>
        <taxon>Ramlibacter</taxon>
    </lineage>
</organism>
<dbReference type="InterPro" id="IPR011032">
    <property type="entry name" value="GroES-like_sf"/>
</dbReference>
<dbReference type="HOGENOM" id="CLU_026673_11_0_4"/>
<dbReference type="Pfam" id="PF00107">
    <property type="entry name" value="ADH_zinc_N"/>
    <property type="match status" value="1"/>
</dbReference>
<accession>F5Y4I6</accession>
<dbReference type="InterPro" id="IPR013149">
    <property type="entry name" value="ADH-like_C"/>
</dbReference>
<keyword evidence="2" id="KW-0862">Zinc</keyword>
<evidence type="ECO:0000256" key="3">
    <source>
        <dbReference type="ARBA" id="ARBA00023002"/>
    </source>
</evidence>
<dbReference type="PATRIC" id="fig|365046.3.peg.2792"/>
<sequence>MKALVYTAPRTLQLQELPPPSPEAGSVRVRVEAVGICGSDLHAWHGHDPRRVPPLVLGHEFAGTVLEGPLAGCRVTANPLVVCGQCRYCRQGRGNLCAHRRMIGMNIAGAFAEELSVPEQCLIELPPGLDACAAALAEPAATVLHAFALAARSLAQPLPQARVLVIGAGAIGLLAALHLQSHGGAAAAVLEANPLRRQRALQATGIEVRDPRQEPPAEAGADLVFDAVGSAATRTMALHAVAPGGTVVHVGLADGASEIDMRKLTLAEVTLAGSYTYTGADLRAAVRALAAGRFGDLSWVDERPLDEGPQAFADMAAGRVGAAKILLRPRREQGAGRS</sequence>
<dbReference type="Gene3D" id="3.90.180.10">
    <property type="entry name" value="Medium-chain alcohol dehydrogenases, catalytic domain"/>
    <property type="match status" value="1"/>
</dbReference>
<dbReference type="Gene3D" id="3.40.50.720">
    <property type="entry name" value="NAD(P)-binding Rossmann-like Domain"/>
    <property type="match status" value="1"/>
</dbReference>
<dbReference type="Proteomes" id="UP000008385">
    <property type="component" value="Chromosome"/>
</dbReference>
<dbReference type="SUPFAM" id="SSF51735">
    <property type="entry name" value="NAD(P)-binding Rossmann-fold domains"/>
    <property type="match status" value="1"/>
</dbReference>
<dbReference type="RefSeq" id="WP_013902064.1">
    <property type="nucleotide sequence ID" value="NC_015677.1"/>
</dbReference>
<proteinExistence type="predicted"/>
<dbReference type="KEGG" id="rta:Rta_27310"/>
<keyword evidence="6" id="KW-1185">Reference proteome</keyword>
<dbReference type="InterPro" id="IPR036291">
    <property type="entry name" value="NAD(P)-bd_dom_sf"/>
</dbReference>
<evidence type="ECO:0000256" key="2">
    <source>
        <dbReference type="ARBA" id="ARBA00022833"/>
    </source>
</evidence>
<dbReference type="InterPro" id="IPR013154">
    <property type="entry name" value="ADH-like_N"/>
</dbReference>
<dbReference type="PANTHER" id="PTHR43401">
    <property type="entry name" value="L-THREONINE 3-DEHYDROGENASE"/>
    <property type="match status" value="1"/>
</dbReference>
<dbReference type="InterPro" id="IPR050129">
    <property type="entry name" value="Zn_alcohol_dh"/>
</dbReference>
<dbReference type="SUPFAM" id="SSF50129">
    <property type="entry name" value="GroES-like"/>
    <property type="match status" value="1"/>
</dbReference>
<dbReference type="AlphaFoldDB" id="F5Y4I6"/>
<dbReference type="SMART" id="SM00829">
    <property type="entry name" value="PKS_ER"/>
    <property type="match status" value="1"/>
</dbReference>
<feature type="domain" description="Enoyl reductase (ER)" evidence="4">
    <location>
        <begin position="7"/>
        <end position="327"/>
    </location>
</feature>
<reference evidence="5 6" key="2">
    <citation type="journal article" date="2011" name="PLoS ONE">
        <title>The Cyst-Dividing Bacterium Ramlibacter tataouinensis TTB310 Genome Reveals a Well-Stocked Toolbox for Adaptation to a Desert Environment.</title>
        <authorList>
            <person name="De Luca G."/>
            <person name="Barakat M."/>
            <person name="Ortet P."/>
            <person name="Fochesato S."/>
            <person name="Jourlin-Castelli C."/>
            <person name="Ansaldi M."/>
            <person name="Py B."/>
            <person name="Fichant G."/>
            <person name="Coutinho P.M."/>
            <person name="Voulhoux R."/>
            <person name="Bastien O."/>
            <person name="Marechal E."/>
            <person name="Henrissat B."/>
            <person name="Quentin Y."/>
            <person name="Noirot P."/>
            <person name="Filloux A."/>
            <person name="Mejean V."/>
            <person name="Dubow M.S."/>
            <person name="Barras F."/>
            <person name="Barbe V."/>
            <person name="Weissenbach J."/>
            <person name="Mihalcescu I."/>
            <person name="Vermeglio A."/>
            <person name="Achouak W."/>
            <person name="Heulin T."/>
        </authorList>
    </citation>
    <scope>NUCLEOTIDE SEQUENCE [LARGE SCALE GENOMIC DNA]</scope>
    <source>
        <strain evidence="6">ATCC BAA-407 / DSM 14655 / LMG 21543 / TTB310</strain>
    </source>
</reference>
<keyword evidence="3" id="KW-0560">Oxidoreductase</keyword>
<keyword evidence="1" id="KW-0479">Metal-binding</keyword>
<name>F5Y4I6_RAMTT</name>
<dbReference type="Pfam" id="PF08240">
    <property type="entry name" value="ADH_N"/>
    <property type="match status" value="1"/>
</dbReference>
<evidence type="ECO:0000313" key="6">
    <source>
        <dbReference type="Proteomes" id="UP000008385"/>
    </source>
</evidence>
<evidence type="ECO:0000256" key="1">
    <source>
        <dbReference type="ARBA" id="ARBA00022723"/>
    </source>
</evidence>
<dbReference type="PANTHER" id="PTHR43401:SF2">
    <property type="entry name" value="L-THREONINE 3-DEHYDROGENASE"/>
    <property type="match status" value="1"/>
</dbReference>
<dbReference type="eggNOG" id="COG1063">
    <property type="taxonomic scope" value="Bacteria"/>
</dbReference>
<evidence type="ECO:0000313" key="5">
    <source>
        <dbReference type="EMBL" id="AEG93833.1"/>
    </source>
</evidence>
<protein>
    <submittedName>
        <fullName evidence="5">Threonine dehydrogenase and related Zn-dependent dehydrogenase-like protein</fullName>
    </submittedName>
</protein>
<dbReference type="InterPro" id="IPR020843">
    <property type="entry name" value="ER"/>
</dbReference>
<evidence type="ECO:0000259" key="4">
    <source>
        <dbReference type="SMART" id="SM00829"/>
    </source>
</evidence>
<dbReference type="OrthoDB" id="5484143at2"/>
<gene>
    <name evidence="5" type="ordered locus">Rta_27310</name>
</gene>
<dbReference type="EMBL" id="CP000245">
    <property type="protein sequence ID" value="AEG93833.1"/>
    <property type="molecule type" value="Genomic_DNA"/>
</dbReference>
<dbReference type="STRING" id="365046.Rta_27310"/>
<dbReference type="GO" id="GO:0016491">
    <property type="term" value="F:oxidoreductase activity"/>
    <property type="evidence" value="ECO:0007669"/>
    <property type="project" value="UniProtKB-KW"/>
</dbReference>
<dbReference type="GO" id="GO:0046872">
    <property type="term" value="F:metal ion binding"/>
    <property type="evidence" value="ECO:0007669"/>
    <property type="project" value="UniProtKB-KW"/>
</dbReference>